<organism evidence="3 4">
    <name type="scientific">Clonostachys solani</name>
    <dbReference type="NCBI Taxonomy" id="160281"/>
    <lineage>
        <taxon>Eukaryota</taxon>
        <taxon>Fungi</taxon>
        <taxon>Dikarya</taxon>
        <taxon>Ascomycota</taxon>
        <taxon>Pezizomycotina</taxon>
        <taxon>Sordariomycetes</taxon>
        <taxon>Hypocreomycetidae</taxon>
        <taxon>Hypocreales</taxon>
        <taxon>Bionectriaceae</taxon>
        <taxon>Clonostachys</taxon>
    </lineage>
</organism>
<protein>
    <submittedName>
        <fullName evidence="3">Uncharacterized protein</fullName>
    </submittedName>
</protein>
<evidence type="ECO:0000256" key="2">
    <source>
        <dbReference type="SAM" id="MobiDB-lite"/>
    </source>
</evidence>
<keyword evidence="1" id="KW-0175">Coiled coil</keyword>
<evidence type="ECO:0000313" key="3">
    <source>
        <dbReference type="EMBL" id="CAH0036360.1"/>
    </source>
</evidence>
<comment type="caution">
    <text evidence="3">The sequence shown here is derived from an EMBL/GenBank/DDBJ whole genome shotgun (WGS) entry which is preliminary data.</text>
</comment>
<gene>
    <name evidence="3" type="ORF">CSOL1703_00002651</name>
</gene>
<feature type="compositionally biased region" description="Polar residues" evidence="2">
    <location>
        <begin position="84"/>
        <end position="93"/>
    </location>
</feature>
<name>A0A9N9YRQ7_9HYPO</name>
<accession>A0A9N9YRQ7</accession>
<evidence type="ECO:0000256" key="1">
    <source>
        <dbReference type="SAM" id="Coils"/>
    </source>
</evidence>
<evidence type="ECO:0000313" key="4">
    <source>
        <dbReference type="Proteomes" id="UP000775872"/>
    </source>
</evidence>
<dbReference type="Proteomes" id="UP000775872">
    <property type="component" value="Unassembled WGS sequence"/>
</dbReference>
<dbReference type="EMBL" id="CABFOC020000002">
    <property type="protein sequence ID" value="CAH0036360.1"/>
    <property type="molecule type" value="Genomic_DNA"/>
</dbReference>
<proteinExistence type="predicted"/>
<reference evidence="3" key="1">
    <citation type="submission" date="2021-10" db="EMBL/GenBank/DDBJ databases">
        <authorList>
            <person name="Piombo E."/>
        </authorList>
    </citation>
    <scope>NUCLEOTIDE SEQUENCE</scope>
</reference>
<feature type="compositionally biased region" description="Pro residues" evidence="2">
    <location>
        <begin position="68"/>
        <end position="79"/>
    </location>
</feature>
<feature type="region of interest" description="Disordered" evidence="2">
    <location>
        <begin position="15"/>
        <end position="104"/>
    </location>
</feature>
<feature type="compositionally biased region" description="Basic and acidic residues" evidence="2">
    <location>
        <begin position="95"/>
        <end position="104"/>
    </location>
</feature>
<sequence length="622" mass="70160">MEMADATIHESFLLNFASSRSKKDDQKLPIGLGGPIRLKEITNPDDETTWSSLNEELQYSVPRIREPYPAPSKPEPPAAPGSSTQQFQSQGPKSTPEKVSEKDQLKQLKQENDKLQNKLNKAQELVNKTSIELVTNLEAINSTLTTENLKLRLENRPLEMDLARYEEAPPELHSSGPLDPQQQNFNQLLAELASAKQEVRELKAQKEADNLLIKRLQSKVTSLQESIGTPFEIDAMKKEKAGLQSSIEKKNKELAQVKLECAEGQEDRYKQLLDDHEKLAAGADYTAHLDLQEAKKEIRDAKRDITELTEQVEMCRGYMEDGIEPNTGNNAGALVRTKCQKNRVPDMFVNTTYSAIKRKVEEDLYTGGEERQAKRLKVSRLMAFPGLGSPSLEGVTDFIFSAQNEVLRVAAKGGLINAVHFEVTPRGIIGITELGMNRIDLQHKYQSEPKMVENWNTANGAKHSSHIRDIIIEHQFANYAHPSMRPLADALVHRGKDMTMESLSDHLVAIEDHTKDDVGKLDSYIFHIKNRSVRGRGEQVDKKGLTEVLQRLTMSHDNATCSAYVRMMMKDVDSVRMVYSFQLPIEKVFEGYRKLYAAKGKVAESMQIPRHYFAPAAPRIQE</sequence>
<keyword evidence="4" id="KW-1185">Reference proteome</keyword>
<dbReference type="AlphaFoldDB" id="A0A9N9YRQ7"/>
<feature type="coiled-coil region" evidence="1">
    <location>
        <begin position="178"/>
        <end position="311"/>
    </location>
</feature>